<feature type="transmembrane region" description="Helical" evidence="8">
    <location>
        <begin position="147"/>
        <end position="167"/>
    </location>
</feature>
<feature type="transmembrane region" description="Helical" evidence="8">
    <location>
        <begin position="41"/>
        <end position="61"/>
    </location>
</feature>
<sequence>MSKEETISGRQLFVLVFMTQLGTEVLSLPHAEAGIAGHDTWLAVLLSGLFAQAGIVLIWWVGSRYPSLNFFAYTSRIVGRPIGACLNLIYGCYYVLSGFLLTLSYSDILNRWMYILTPRWIITLMILIVGGYAAISTLKRIAFVSQSFMILAILGFLLIVFSGIYGFDIRNLLPVLTDGWYPVMKGTYTAFTAYVGYDLLLYAYPYVKTRSKKKVLLAMTLANACTAVYYIAVCLISTTTFGLKQLLVIPEPLVFILKNYRVEVLQSIDNLFLIVYACIVLATIYVYFYLAAKAFQHLRGSGLGKQQMWVWSIVVICFIGGFFIEKRSDIRQWAEIQDRLSVILVVALPCLLLMVSAMRGVTRSSL</sequence>
<evidence type="ECO:0000256" key="2">
    <source>
        <dbReference type="ARBA" id="ARBA00007998"/>
    </source>
</evidence>
<evidence type="ECO:0000256" key="1">
    <source>
        <dbReference type="ARBA" id="ARBA00004141"/>
    </source>
</evidence>
<comment type="subcellular location">
    <subcellularLocation>
        <location evidence="1">Membrane</location>
        <topology evidence="1">Multi-pass membrane protein</topology>
    </subcellularLocation>
</comment>
<dbReference type="GO" id="GO:0016020">
    <property type="term" value="C:membrane"/>
    <property type="evidence" value="ECO:0007669"/>
    <property type="project" value="UniProtKB-SubCell"/>
</dbReference>
<dbReference type="InterPro" id="IPR004761">
    <property type="entry name" value="Spore_GerAB"/>
</dbReference>
<feature type="transmembrane region" description="Helical" evidence="8">
    <location>
        <begin position="112"/>
        <end position="135"/>
    </location>
</feature>
<organism evidence="9 10">
    <name type="scientific">Paenibacillus montanisoli</name>
    <dbReference type="NCBI Taxonomy" id="2081970"/>
    <lineage>
        <taxon>Bacteria</taxon>
        <taxon>Bacillati</taxon>
        <taxon>Bacillota</taxon>
        <taxon>Bacilli</taxon>
        <taxon>Bacillales</taxon>
        <taxon>Paenibacillaceae</taxon>
        <taxon>Paenibacillus</taxon>
    </lineage>
</organism>
<keyword evidence="4" id="KW-0309">Germination</keyword>
<feature type="transmembrane region" description="Helical" evidence="8">
    <location>
        <begin position="187"/>
        <end position="204"/>
    </location>
</feature>
<evidence type="ECO:0000313" key="10">
    <source>
        <dbReference type="Proteomes" id="UP000249260"/>
    </source>
</evidence>
<dbReference type="Proteomes" id="UP000249260">
    <property type="component" value="Unassembled WGS sequence"/>
</dbReference>
<feature type="transmembrane region" description="Helical" evidence="8">
    <location>
        <begin position="82"/>
        <end position="106"/>
    </location>
</feature>
<dbReference type="RefSeq" id="WP_112882100.1">
    <property type="nucleotide sequence ID" value="NZ_QLUW01000002.1"/>
</dbReference>
<keyword evidence="6 8" id="KW-1133">Transmembrane helix</keyword>
<accession>A0A328U4N7</accession>
<feature type="transmembrane region" description="Helical" evidence="8">
    <location>
        <begin position="12"/>
        <end position="29"/>
    </location>
</feature>
<comment type="caution">
    <text evidence="9">The sequence shown here is derived from an EMBL/GenBank/DDBJ whole genome shotgun (WGS) entry which is preliminary data.</text>
</comment>
<keyword evidence="7 8" id="KW-0472">Membrane</keyword>
<evidence type="ECO:0000256" key="4">
    <source>
        <dbReference type="ARBA" id="ARBA00022544"/>
    </source>
</evidence>
<evidence type="ECO:0000256" key="6">
    <source>
        <dbReference type="ARBA" id="ARBA00022989"/>
    </source>
</evidence>
<proteinExistence type="inferred from homology"/>
<evidence type="ECO:0000313" key="9">
    <source>
        <dbReference type="EMBL" id="RAP75875.1"/>
    </source>
</evidence>
<keyword evidence="3" id="KW-0813">Transport</keyword>
<evidence type="ECO:0000256" key="3">
    <source>
        <dbReference type="ARBA" id="ARBA00022448"/>
    </source>
</evidence>
<feature type="transmembrane region" description="Helical" evidence="8">
    <location>
        <begin position="216"/>
        <end position="238"/>
    </location>
</feature>
<feature type="transmembrane region" description="Helical" evidence="8">
    <location>
        <begin position="308"/>
        <end position="324"/>
    </location>
</feature>
<keyword evidence="10" id="KW-1185">Reference proteome</keyword>
<name>A0A328U4N7_9BACL</name>
<evidence type="ECO:0000256" key="8">
    <source>
        <dbReference type="SAM" id="Phobius"/>
    </source>
</evidence>
<dbReference type="PANTHER" id="PTHR34975">
    <property type="entry name" value="SPORE GERMINATION PROTEIN A2"/>
    <property type="match status" value="1"/>
</dbReference>
<dbReference type="EMBL" id="QLUW01000002">
    <property type="protein sequence ID" value="RAP75875.1"/>
    <property type="molecule type" value="Genomic_DNA"/>
</dbReference>
<protein>
    <submittedName>
        <fullName evidence="9">Spore gernimation protein</fullName>
    </submittedName>
</protein>
<feature type="transmembrane region" description="Helical" evidence="8">
    <location>
        <begin position="340"/>
        <end position="361"/>
    </location>
</feature>
<dbReference type="NCBIfam" id="TIGR00912">
    <property type="entry name" value="2A0309"/>
    <property type="match status" value="1"/>
</dbReference>
<dbReference type="AlphaFoldDB" id="A0A328U4N7"/>
<evidence type="ECO:0000256" key="7">
    <source>
        <dbReference type="ARBA" id="ARBA00023136"/>
    </source>
</evidence>
<comment type="similarity">
    <text evidence="2">Belongs to the amino acid-polyamine-organocation (APC) superfamily. Spore germination protein (SGP) (TC 2.A.3.9) family.</text>
</comment>
<feature type="transmembrane region" description="Helical" evidence="8">
    <location>
        <begin position="271"/>
        <end position="288"/>
    </location>
</feature>
<dbReference type="PANTHER" id="PTHR34975:SF2">
    <property type="entry name" value="SPORE GERMINATION PROTEIN A2"/>
    <property type="match status" value="1"/>
</dbReference>
<evidence type="ECO:0000256" key="5">
    <source>
        <dbReference type="ARBA" id="ARBA00022692"/>
    </source>
</evidence>
<dbReference type="Gene3D" id="1.20.1740.10">
    <property type="entry name" value="Amino acid/polyamine transporter I"/>
    <property type="match status" value="1"/>
</dbReference>
<dbReference type="GO" id="GO:0009847">
    <property type="term" value="P:spore germination"/>
    <property type="evidence" value="ECO:0007669"/>
    <property type="project" value="InterPro"/>
</dbReference>
<dbReference type="OrthoDB" id="2446105at2"/>
<keyword evidence="5 8" id="KW-0812">Transmembrane</keyword>
<reference evidence="9 10" key="1">
    <citation type="submission" date="2018-06" db="EMBL/GenBank/DDBJ databases">
        <title>Paenibacillus montanisoli sp. nov., isolated from mountain area soil.</title>
        <authorList>
            <person name="Wu M."/>
        </authorList>
    </citation>
    <scope>NUCLEOTIDE SEQUENCE [LARGE SCALE GENOMIC DNA]</scope>
    <source>
        <strain evidence="9 10">RA17</strain>
    </source>
</reference>
<gene>
    <name evidence="9" type="ORF">DL346_10600</name>
</gene>
<dbReference type="Pfam" id="PF03845">
    <property type="entry name" value="Spore_permease"/>
    <property type="match status" value="1"/>
</dbReference>